<evidence type="ECO:0000313" key="8">
    <source>
        <dbReference type="Proteomes" id="UP000774326"/>
    </source>
</evidence>
<organism evidence="7 8">
    <name type="scientific">Wickerhamomyces pijperi</name>
    <name type="common">Yeast</name>
    <name type="synonym">Pichia pijperi</name>
    <dbReference type="NCBI Taxonomy" id="599730"/>
    <lineage>
        <taxon>Eukaryota</taxon>
        <taxon>Fungi</taxon>
        <taxon>Dikarya</taxon>
        <taxon>Ascomycota</taxon>
        <taxon>Saccharomycotina</taxon>
        <taxon>Saccharomycetes</taxon>
        <taxon>Phaffomycetales</taxon>
        <taxon>Wickerhamomycetaceae</taxon>
        <taxon>Wickerhamomyces</taxon>
    </lineage>
</organism>
<dbReference type="GO" id="GO:0003959">
    <property type="term" value="F:NADPH dehydrogenase activity"/>
    <property type="evidence" value="ECO:0007669"/>
    <property type="project" value="InterPro"/>
</dbReference>
<gene>
    <name evidence="7" type="ORF">WICPIJ_006159</name>
</gene>
<sequence length="433" mass="46785">MTKDIKAQPAPEHLVSKFKLQTSKEVDFFLPVNKGSNAKVGHAKELTAETPKLFQPLEITPGFTLSNRIGVSPMCTYSAPSSGSEIGNPTQFHQTHYGSFALRGSGLIIVESTAVAPNGRLSPEDVGIWNDEQAKAWRSVVQFAHSQGVKIGIQLGHGGRKASGIPPADHLQFGIDSSLGGWSDVKGAVVAPSALPFNPDPEVNLQGYVTPTALTTDQVEETVELFGAAAKRAYEIAGFDFVEIHGAHGYLINEFLSASSNKRTDQYGGSFENRIRFLLEIVDAVKSETHPTFLRISADELTPSDPDAWTIEDSVKLAHVLVERGGVHVIDVSSGANNPHAERRPSHQGFQVPYAKALKAAVGDKIQIAAVGGFVDGEFANKVVENGEADIVLVGKTLLKNPGLPWVWADQLGVKINVGRPLEWPYYHPAWKF</sequence>
<dbReference type="Gene3D" id="3.20.20.70">
    <property type="entry name" value="Aldolase class I"/>
    <property type="match status" value="1"/>
</dbReference>
<evidence type="ECO:0000256" key="5">
    <source>
        <dbReference type="ARBA" id="ARBA00023002"/>
    </source>
</evidence>
<evidence type="ECO:0000256" key="4">
    <source>
        <dbReference type="ARBA" id="ARBA00022857"/>
    </source>
</evidence>
<evidence type="ECO:0000256" key="2">
    <source>
        <dbReference type="ARBA" id="ARBA00022630"/>
    </source>
</evidence>
<accession>A0A9P8Q2C5</accession>
<dbReference type="PANTHER" id="PTHR43303">
    <property type="entry name" value="NADPH DEHYDROGENASE C23G7.10C-RELATED"/>
    <property type="match status" value="1"/>
</dbReference>
<dbReference type="EMBL" id="JAEUBG010003368">
    <property type="protein sequence ID" value="KAH3682877.1"/>
    <property type="molecule type" value="Genomic_DNA"/>
</dbReference>
<evidence type="ECO:0000256" key="3">
    <source>
        <dbReference type="ARBA" id="ARBA00022643"/>
    </source>
</evidence>
<proteinExistence type="predicted"/>
<dbReference type="AlphaFoldDB" id="A0A9P8Q2C5"/>
<dbReference type="InterPro" id="IPR044152">
    <property type="entry name" value="YqjM-like"/>
</dbReference>
<comment type="cofactor">
    <cofactor evidence="1">
        <name>FMN</name>
        <dbReference type="ChEBI" id="CHEBI:58210"/>
    </cofactor>
</comment>
<dbReference type="GO" id="GO:0010181">
    <property type="term" value="F:FMN binding"/>
    <property type="evidence" value="ECO:0007669"/>
    <property type="project" value="InterPro"/>
</dbReference>
<dbReference type="InterPro" id="IPR001155">
    <property type="entry name" value="OxRdtase_FMN_N"/>
</dbReference>
<evidence type="ECO:0000259" key="6">
    <source>
        <dbReference type="Pfam" id="PF00724"/>
    </source>
</evidence>
<protein>
    <recommendedName>
        <fullName evidence="6">NADH:flavin oxidoreductase/NADH oxidase N-terminal domain-containing protein</fullName>
    </recommendedName>
</protein>
<evidence type="ECO:0000256" key="1">
    <source>
        <dbReference type="ARBA" id="ARBA00001917"/>
    </source>
</evidence>
<name>A0A9P8Q2C5_WICPI</name>
<dbReference type="InterPro" id="IPR013785">
    <property type="entry name" value="Aldolase_TIM"/>
</dbReference>
<keyword evidence="3" id="KW-0288">FMN</keyword>
<keyword evidence="5" id="KW-0560">Oxidoreductase</keyword>
<comment type="caution">
    <text evidence="7">The sequence shown here is derived from an EMBL/GenBank/DDBJ whole genome shotgun (WGS) entry which is preliminary data.</text>
</comment>
<feature type="domain" description="NADH:flavin oxidoreductase/NADH oxidase N-terminal" evidence="6">
    <location>
        <begin position="52"/>
        <end position="405"/>
    </location>
</feature>
<evidence type="ECO:0000313" key="7">
    <source>
        <dbReference type="EMBL" id="KAH3682877.1"/>
    </source>
</evidence>
<keyword evidence="4" id="KW-0521">NADP</keyword>
<dbReference type="SUPFAM" id="SSF51395">
    <property type="entry name" value="FMN-linked oxidoreductases"/>
    <property type="match status" value="1"/>
</dbReference>
<reference evidence="7" key="1">
    <citation type="journal article" date="2021" name="Open Biol.">
        <title>Shared evolutionary footprints suggest mitochondrial oxidative damage underlies multiple complex I losses in fungi.</title>
        <authorList>
            <person name="Schikora-Tamarit M.A."/>
            <person name="Marcet-Houben M."/>
            <person name="Nosek J."/>
            <person name="Gabaldon T."/>
        </authorList>
    </citation>
    <scope>NUCLEOTIDE SEQUENCE</scope>
    <source>
        <strain evidence="7">CBS2887</strain>
    </source>
</reference>
<dbReference type="Proteomes" id="UP000774326">
    <property type="component" value="Unassembled WGS sequence"/>
</dbReference>
<dbReference type="PANTHER" id="PTHR43303:SF4">
    <property type="entry name" value="NADPH DEHYDROGENASE C23G7.10C-RELATED"/>
    <property type="match status" value="1"/>
</dbReference>
<dbReference type="CDD" id="cd02932">
    <property type="entry name" value="OYE_YqiM_FMN"/>
    <property type="match status" value="1"/>
</dbReference>
<keyword evidence="8" id="KW-1185">Reference proteome</keyword>
<dbReference type="GO" id="GO:0050661">
    <property type="term" value="F:NADP binding"/>
    <property type="evidence" value="ECO:0007669"/>
    <property type="project" value="InterPro"/>
</dbReference>
<keyword evidence="2" id="KW-0285">Flavoprotein</keyword>
<reference evidence="7" key="2">
    <citation type="submission" date="2021-01" db="EMBL/GenBank/DDBJ databases">
        <authorList>
            <person name="Schikora-Tamarit M.A."/>
        </authorList>
    </citation>
    <scope>NUCLEOTIDE SEQUENCE</scope>
    <source>
        <strain evidence="7">CBS2887</strain>
    </source>
</reference>
<dbReference type="Pfam" id="PF00724">
    <property type="entry name" value="Oxidored_FMN"/>
    <property type="match status" value="1"/>
</dbReference>
<dbReference type="OrthoDB" id="72788at2759"/>